<proteinExistence type="inferred from homology"/>
<organism evidence="2">
    <name type="scientific">Oryza meridionalis</name>
    <dbReference type="NCBI Taxonomy" id="40149"/>
    <lineage>
        <taxon>Eukaryota</taxon>
        <taxon>Viridiplantae</taxon>
        <taxon>Streptophyta</taxon>
        <taxon>Embryophyta</taxon>
        <taxon>Tracheophyta</taxon>
        <taxon>Spermatophyta</taxon>
        <taxon>Magnoliopsida</taxon>
        <taxon>Liliopsida</taxon>
        <taxon>Poales</taxon>
        <taxon>Poaceae</taxon>
        <taxon>BOP clade</taxon>
        <taxon>Oryzoideae</taxon>
        <taxon>Oryzeae</taxon>
        <taxon>Oryzinae</taxon>
        <taxon>Oryza</taxon>
    </lineage>
</organism>
<dbReference type="STRING" id="40149.A0A0E0BY18"/>
<sequence>MALIESLHVFKPALDRAIGGDDVAVGPARTIERALARALVHYYPLAGRLAFSESGEVCVDCGNAGVWFTEAEASCSLEDVDYLEYPMMVPKDELLPPTPAGEEERELVLLVQVTAFACGGFVVGFRFSHAVADGPGAAQFMAAVGELARGAGGVSVEPVWGRDAIPDPAAAVIGSLPDPAGAKRLEYLAVDISADYINHFKNQYNAEAHAAGGAWCSAFEVLIAKAWRSRTRAAGFEPDTTVNLCFAMNARPLLHASLPRGGAGFYGNCYYIMRVSAPAAKVAGSSVTEVAVERVSQKLVHPSSPTPTAPLRLSWLDRYPTQMALIESLHVFKPDPARDAAGQGLAPARAIETALARALVEYYPLAGRLAVSRDSGELQVDCCGGAGGHGGVWFIEAAVRCRLEDVDYLEYPLAISKDELLPHPRPRPTRDEEDKLILLVQVTTFACGGFVVGFRFSHAVADGPGAAQFMGAVGELARGGERITVAPSWGRDAVPDPAGAMVGALPEPAGASRLEYLAIDISADYINHFKSQFAAATGGARCSAFEVLIAKAWQSRTRAAGFDPSTPINLSFAMNARPLLHSRLPRGGAGFYGNCYYIMRVASTAGRVATASVTDVITSDYRTLLVSDWTRLGFAEVDYGWGPPAHVVPLTNLDYIATCILVRPWAHKPGARLITQCVTPDRVAAFHEGLLDLN</sequence>
<dbReference type="EnsemblPlants" id="OMERI01G05140.1">
    <property type="protein sequence ID" value="OMERI01G05140.1"/>
    <property type="gene ID" value="OMERI01G05140"/>
</dbReference>
<reference evidence="2" key="1">
    <citation type="submission" date="2015-04" db="UniProtKB">
        <authorList>
            <consortium name="EnsemblPlants"/>
        </authorList>
    </citation>
    <scope>IDENTIFICATION</scope>
</reference>
<dbReference type="AlphaFoldDB" id="A0A0E0BY18"/>
<comment type="similarity">
    <text evidence="1">Belongs to the plant acyltransferase family.</text>
</comment>
<dbReference type="HOGENOM" id="CLU_397102_0_0_1"/>
<reference evidence="2" key="2">
    <citation type="submission" date="2018-05" db="EMBL/GenBank/DDBJ databases">
        <title>OmerRS3 (Oryza meridionalis Reference Sequence Version 3).</title>
        <authorList>
            <person name="Zhang J."/>
            <person name="Kudrna D."/>
            <person name="Lee S."/>
            <person name="Talag J."/>
            <person name="Welchert J."/>
            <person name="Wing R.A."/>
        </authorList>
    </citation>
    <scope>NUCLEOTIDE SEQUENCE [LARGE SCALE GENOMIC DNA]</scope>
    <source>
        <strain evidence="2">cv. OR44</strain>
    </source>
</reference>
<name>A0A0E0BY18_9ORYZ</name>
<dbReference type="Gramene" id="OMERI01G05140.1">
    <property type="protein sequence ID" value="OMERI01G05140.1"/>
    <property type="gene ID" value="OMERI01G05140"/>
</dbReference>
<evidence type="ECO:0000256" key="1">
    <source>
        <dbReference type="ARBA" id="ARBA00009861"/>
    </source>
</evidence>
<dbReference type="InterPro" id="IPR050898">
    <property type="entry name" value="Plant_acyltransferase"/>
</dbReference>
<dbReference type="PANTHER" id="PTHR31147:SF3">
    <property type="entry name" value="ACYL TRANSFERASE 7"/>
    <property type="match status" value="1"/>
</dbReference>
<dbReference type="Proteomes" id="UP000008021">
    <property type="component" value="Chromosome 1"/>
</dbReference>
<dbReference type="Pfam" id="PF02458">
    <property type="entry name" value="Transferase"/>
    <property type="match status" value="3"/>
</dbReference>
<protein>
    <submittedName>
        <fullName evidence="2">Uncharacterized protein</fullName>
    </submittedName>
</protein>
<dbReference type="InterPro" id="IPR023213">
    <property type="entry name" value="CAT-like_dom_sf"/>
</dbReference>
<dbReference type="GO" id="GO:0050734">
    <property type="term" value="F:hydroxycinnamoyltransferase activity"/>
    <property type="evidence" value="ECO:0007669"/>
    <property type="project" value="UniProtKB-ARBA"/>
</dbReference>
<evidence type="ECO:0000313" key="2">
    <source>
        <dbReference type="EnsemblPlants" id="OMERI01G05140.1"/>
    </source>
</evidence>
<evidence type="ECO:0000313" key="3">
    <source>
        <dbReference type="Proteomes" id="UP000008021"/>
    </source>
</evidence>
<keyword evidence="3" id="KW-1185">Reference proteome</keyword>
<dbReference type="eggNOG" id="ENOG502SK9M">
    <property type="taxonomic scope" value="Eukaryota"/>
</dbReference>
<accession>A0A0E0BY18</accession>
<dbReference type="Gene3D" id="3.30.559.10">
    <property type="entry name" value="Chloramphenicol acetyltransferase-like domain"/>
    <property type="match status" value="5"/>
</dbReference>
<dbReference type="PANTHER" id="PTHR31147">
    <property type="entry name" value="ACYL TRANSFERASE 4"/>
    <property type="match status" value="1"/>
</dbReference>